<dbReference type="PIRSF" id="PIRSF015730">
    <property type="entry name" value="TFAR19"/>
    <property type="match status" value="1"/>
</dbReference>
<feature type="region of interest" description="Disordered" evidence="2">
    <location>
        <begin position="1"/>
        <end position="26"/>
    </location>
</feature>
<gene>
    <name evidence="3" type="primary">Pdcd5</name>
    <name evidence="3" type="ORF">Anas_00751</name>
</gene>
<comment type="caution">
    <text evidence="3">The sequence shown here is derived from an EMBL/GenBank/DDBJ whole genome shotgun (WGS) entry which is preliminary data.</text>
</comment>
<accession>A0A5N5THZ8</accession>
<dbReference type="SUPFAM" id="SSF46950">
    <property type="entry name" value="Double-stranded DNA-binding domain"/>
    <property type="match status" value="1"/>
</dbReference>
<dbReference type="GO" id="GO:0005829">
    <property type="term" value="C:cytosol"/>
    <property type="evidence" value="ECO:0007669"/>
    <property type="project" value="TreeGrafter"/>
</dbReference>
<feature type="compositionally biased region" description="Polar residues" evidence="2">
    <location>
        <begin position="8"/>
        <end position="22"/>
    </location>
</feature>
<dbReference type="EMBL" id="SEYY01001100">
    <property type="protein sequence ID" value="KAB7505809.1"/>
    <property type="molecule type" value="Genomic_DNA"/>
</dbReference>
<protein>
    <submittedName>
        <fullName evidence="3">Programmed cell death protein 5</fullName>
    </submittedName>
</protein>
<dbReference type="Gene3D" id="1.10.8.140">
    <property type="entry name" value="PDCD5-like"/>
    <property type="match status" value="1"/>
</dbReference>
<evidence type="ECO:0000256" key="2">
    <source>
        <dbReference type="SAM" id="MobiDB-lite"/>
    </source>
</evidence>
<dbReference type="PANTHER" id="PTHR10840">
    <property type="entry name" value="PROGRAMMED CELL DEATH PROTEIN 5"/>
    <property type="match status" value="1"/>
</dbReference>
<evidence type="ECO:0000313" key="4">
    <source>
        <dbReference type="Proteomes" id="UP000326759"/>
    </source>
</evidence>
<reference evidence="3 4" key="1">
    <citation type="journal article" date="2019" name="PLoS Biol.">
        <title>Sex chromosomes control vertical transmission of feminizing Wolbachia symbionts in an isopod.</title>
        <authorList>
            <person name="Becking T."/>
            <person name="Chebbi M.A."/>
            <person name="Giraud I."/>
            <person name="Moumen B."/>
            <person name="Laverre T."/>
            <person name="Caubet Y."/>
            <person name="Peccoud J."/>
            <person name="Gilbert C."/>
            <person name="Cordaux R."/>
        </authorList>
    </citation>
    <scope>NUCLEOTIDE SEQUENCE [LARGE SCALE GENOMIC DNA]</scope>
    <source>
        <strain evidence="3">ANa2</strain>
        <tissue evidence="3">Whole body excluding digestive tract and cuticle</tissue>
    </source>
</reference>
<keyword evidence="4" id="KW-1185">Reference proteome</keyword>
<organism evidence="3 4">
    <name type="scientific">Armadillidium nasatum</name>
    <dbReference type="NCBI Taxonomy" id="96803"/>
    <lineage>
        <taxon>Eukaryota</taxon>
        <taxon>Metazoa</taxon>
        <taxon>Ecdysozoa</taxon>
        <taxon>Arthropoda</taxon>
        <taxon>Crustacea</taxon>
        <taxon>Multicrustacea</taxon>
        <taxon>Malacostraca</taxon>
        <taxon>Eumalacostraca</taxon>
        <taxon>Peracarida</taxon>
        <taxon>Isopoda</taxon>
        <taxon>Oniscidea</taxon>
        <taxon>Crinocheta</taxon>
        <taxon>Armadillidiidae</taxon>
        <taxon>Armadillidium</taxon>
    </lineage>
</organism>
<sequence length="121" mass="13689">MADPELTNIRSQRMQDLQQMRTDQQKQEEMAVQQENAINGLLNQVLDQQARARLNTIRVAKPEKGKQLESIIVQMATTGQVGGKLSENDLVGILERINAQIQKKTTVKFDRRRAAIDSDSD</sequence>
<dbReference type="InterPro" id="IPR036883">
    <property type="entry name" value="PDCD5-like_sf"/>
</dbReference>
<dbReference type="Proteomes" id="UP000326759">
    <property type="component" value="Unassembled WGS sequence"/>
</dbReference>
<evidence type="ECO:0000256" key="1">
    <source>
        <dbReference type="ARBA" id="ARBA00010490"/>
    </source>
</evidence>
<dbReference type="GO" id="GO:0003677">
    <property type="term" value="F:DNA binding"/>
    <property type="evidence" value="ECO:0007669"/>
    <property type="project" value="InterPro"/>
</dbReference>
<dbReference type="InterPro" id="IPR002836">
    <property type="entry name" value="PDCD5-like"/>
</dbReference>
<dbReference type="Pfam" id="PF01984">
    <property type="entry name" value="dsDNA_bind"/>
    <property type="match status" value="1"/>
</dbReference>
<proteinExistence type="inferred from homology"/>
<name>A0A5N5THZ8_9CRUS</name>
<dbReference type="AlphaFoldDB" id="A0A5N5THZ8"/>
<comment type="similarity">
    <text evidence="1">Belongs to the PDCD5 family.</text>
</comment>
<evidence type="ECO:0000313" key="3">
    <source>
        <dbReference type="EMBL" id="KAB7505809.1"/>
    </source>
</evidence>
<dbReference type="GO" id="GO:0005634">
    <property type="term" value="C:nucleus"/>
    <property type="evidence" value="ECO:0007669"/>
    <property type="project" value="TreeGrafter"/>
</dbReference>
<dbReference type="PANTHER" id="PTHR10840:SF0">
    <property type="entry name" value="PROGRAMMED CELL DEATH PROTEIN 5"/>
    <property type="match status" value="1"/>
</dbReference>
<dbReference type="OrthoDB" id="10252486at2759"/>